<comment type="caution">
    <text evidence="21">The sequence shown here is derived from an EMBL/GenBank/DDBJ whole genome shotgun (WGS) entry which is preliminary data.</text>
</comment>
<dbReference type="PANTHER" id="PTHR24049:SF35">
    <property type="entry name" value="EGF-LIKE DOMAIN-CONTAINING PROTEIN"/>
    <property type="match status" value="1"/>
</dbReference>
<dbReference type="PROSITE" id="PS00022">
    <property type="entry name" value="EGF_1"/>
    <property type="match status" value="4"/>
</dbReference>
<evidence type="ECO:0000256" key="6">
    <source>
        <dbReference type="ARBA" id="ARBA00022737"/>
    </source>
</evidence>
<evidence type="ECO:0000256" key="9">
    <source>
        <dbReference type="ARBA" id="ARBA00022989"/>
    </source>
</evidence>
<keyword evidence="4 15" id="KW-0812">Transmembrane</keyword>
<evidence type="ECO:0000259" key="19">
    <source>
        <dbReference type="PROSITE" id="PS50026"/>
    </source>
</evidence>
<feature type="disulfide bond" evidence="13">
    <location>
        <begin position="360"/>
        <end position="369"/>
    </location>
</feature>
<dbReference type="InterPro" id="IPR000742">
    <property type="entry name" value="EGF"/>
</dbReference>
<evidence type="ECO:0000256" key="3">
    <source>
        <dbReference type="ARBA" id="ARBA00022536"/>
    </source>
</evidence>
<feature type="compositionally biased region" description="Polar residues" evidence="16">
    <location>
        <begin position="622"/>
        <end position="632"/>
    </location>
</feature>
<dbReference type="GO" id="GO:0005509">
    <property type="term" value="F:calcium ion binding"/>
    <property type="evidence" value="ECO:0007669"/>
    <property type="project" value="InterPro"/>
</dbReference>
<dbReference type="Pfam" id="PF07657">
    <property type="entry name" value="MNNL"/>
    <property type="match status" value="1"/>
</dbReference>
<sequence length="709" mass="77742">MLWDARGSSAVAVILAAIFGSVILQVAEANGQFQVQILAMDRLRSSGVHPDNNAVHPDNNCCRFPDQPEVADVTSMNRTAAVATATPVPSSCSHICRPYIRLCFKQYQRNVVLGAAQDCILEGLSPVLVLPTPTPPTAAGAKGNNTTESGIVTINLPFTFGWMKSYTMIVELLDARGIRANRSVDRLIEQGVQSTEISPGPMWHQFKHTGNTVALTYQLRVLCDEFYGNVTCSTYCRPRNDHFGHWYCNEESQTVCLDGWTGPQCEKAICSSTCQNGTCQLPGECRCRSGWKGENCDQCVAHVACKHGKCNTKPWECVCELGWGGPMCDQDMNYCGRNSPCYNYAVCHNTNGPDFYECRCPEGFSGSDCSQVIDPCELDFVCQNGGQCFANNGTAQCRCASGWSGAKCDNDINECASGPCKNGATCVDDVAKYQCICQEGFGGVDCVDDVRPRQLPEITKTNLLQGAERVINASKDQITGLGLQLEAAAGKSTRDDSTLIITVVLSILLILAVLCCVLLSLFFYRRRQKLRRSLEDSVANDKYGCGTSNNRQQTKDLLHHRKVSDGAGDDIHIIRCNQENEARLKILNNIFTPETRLSSISSCDCEEMSEKSDDSLRKMNLKSASPPASTDSSHVRYVNHEASSQHHDPYWNNRDRPTLYASKDHKNSYMESVRRGMLDGRKSSASLSSSTAATATTGKCGELEDFTVV</sequence>
<dbReference type="InterPro" id="IPR018097">
    <property type="entry name" value="EGF_Ca-bd_CS"/>
</dbReference>
<dbReference type="PROSITE" id="PS50026">
    <property type="entry name" value="EGF_3"/>
    <property type="match status" value="4"/>
</dbReference>
<dbReference type="CDD" id="cd00054">
    <property type="entry name" value="EGF_CA"/>
    <property type="match status" value="3"/>
</dbReference>
<dbReference type="SMART" id="SM00051">
    <property type="entry name" value="DSL"/>
    <property type="match status" value="1"/>
</dbReference>
<evidence type="ECO:0000256" key="16">
    <source>
        <dbReference type="SAM" id="MobiDB-lite"/>
    </source>
</evidence>
<dbReference type="PROSITE" id="PS01187">
    <property type="entry name" value="EGF_CA"/>
    <property type="match status" value="1"/>
</dbReference>
<evidence type="ECO:0000313" key="22">
    <source>
        <dbReference type="Proteomes" id="UP000192578"/>
    </source>
</evidence>
<feature type="disulfide bond" evidence="14">
    <location>
        <begin position="256"/>
        <end position="265"/>
    </location>
</feature>
<dbReference type="FunFam" id="2.10.25.140:FF:000001">
    <property type="entry name" value="Delta-like protein"/>
    <property type="match status" value="1"/>
</dbReference>
<dbReference type="SMART" id="SM00179">
    <property type="entry name" value="EGF_CA"/>
    <property type="match status" value="3"/>
</dbReference>
<evidence type="ECO:0000256" key="1">
    <source>
        <dbReference type="ARBA" id="ARBA00004479"/>
    </source>
</evidence>
<feature type="disulfide bond" evidence="14">
    <location>
        <begin position="236"/>
        <end position="248"/>
    </location>
</feature>
<keyword evidence="12" id="KW-0325">Glycoprotein</keyword>
<evidence type="ECO:0000256" key="5">
    <source>
        <dbReference type="ARBA" id="ARBA00022729"/>
    </source>
</evidence>
<gene>
    <name evidence="21" type="ORF">BV898_07879</name>
</gene>
<evidence type="ECO:0000256" key="18">
    <source>
        <dbReference type="SAM" id="SignalP"/>
    </source>
</evidence>
<dbReference type="PROSITE" id="PS51051">
    <property type="entry name" value="DSL"/>
    <property type="match status" value="1"/>
</dbReference>
<feature type="domain" description="EGF-like" evidence="19">
    <location>
        <begin position="411"/>
        <end position="447"/>
    </location>
</feature>
<dbReference type="Gene3D" id="2.60.40.3510">
    <property type="match status" value="1"/>
</dbReference>
<evidence type="ECO:0000313" key="21">
    <source>
        <dbReference type="EMBL" id="OQV18109.1"/>
    </source>
</evidence>
<evidence type="ECO:0000256" key="13">
    <source>
        <dbReference type="PROSITE-ProRule" id="PRU00076"/>
    </source>
</evidence>
<dbReference type="PROSITE" id="PS01186">
    <property type="entry name" value="EGF_2"/>
    <property type="match status" value="4"/>
</dbReference>
<dbReference type="OrthoDB" id="283575at2759"/>
<dbReference type="Pfam" id="PF12661">
    <property type="entry name" value="hEGF"/>
    <property type="match status" value="2"/>
</dbReference>
<dbReference type="GO" id="GO:0048018">
    <property type="term" value="F:receptor ligand activity"/>
    <property type="evidence" value="ECO:0007669"/>
    <property type="project" value="UniProtKB-ARBA"/>
</dbReference>
<dbReference type="InterPro" id="IPR009030">
    <property type="entry name" value="Growth_fac_rcpt_cys_sf"/>
</dbReference>
<dbReference type="InterPro" id="IPR011651">
    <property type="entry name" value="Notch_ligand_N"/>
</dbReference>
<evidence type="ECO:0000256" key="15">
    <source>
        <dbReference type="RuleBase" id="RU280815"/>
    </source>
</evidence>
<feature type="domain" description="EGF-like" evidence="19">
    <location>
        <begin position="331"/>
        <end position="370"/>
    </location>
</feature>
<evidence type="ECO:0000256" key="4">
    <source>
        <dbReference type="ARBA" id="ARBA00022692"/>
    </source>
</evidence>
<feature type="domain" description="EGF-like" evidence="19">
    <location>
        <begin position="266"/>
        <end position="297"/>
    </location>
</feature>
<dbReference type="InterPro" id="IPR013032">
    <property type="entry name" value="EGF-like_CS"/>
</dbReference>
<evidence type="ECO:0000256" key="10">
    <source>
        <dbReference type="ARBA" id="ARBA00023136"/>
    </source>
</evidence>
<comment type="subcellular location">
    <subcellularLocation>
        <location evidence="1 15">Membrane</location>
        <topology evidence="1 15">Single-pass type I membrane protein</topology>
    </subcellularLocation>
</comment>
<dbReference type="InterPro" id="IPR000152">
    <property type="entry name" value="EGF-type_Asp/Asn_hydroxyl_site"/>
</dbReference>
<name>A0A1W0WSD4_HYPEX</name>
<feature type="disulfide bond" evidence="14">
    <location>
        <begin position="223"/>
        <end position="232"/>
    </location>
</feature>
<dbReference type="SUPFAM" id="SSF57196">
    <property type="entry name" value="EGF/Laminin"/>
    <property type="match status" value="1"/>
</dbReference>
<dbReference type="Gene3D" id="2.10.25.10">
    <property type="entry name" value="Laminin"/>
    <property type="match status" value="4"/>
</dbReference>
<feature type="region of interest" description="Disordered" evidence="16">
    <location>
        <begin position="614"/>
        <end position="633"/>
    </location>
</feature>
<feature type="domain" description="DSL" evidence="20">
    <location>
        <begin position="221"/>
        <end position="265"/>
    </location>
</feature>
<keyword evidence="7" id="KW-0221">Differentiation</keyword>
<dbReference type="PROSITE" id="PS00010">
    <property type="entry name" value="ASX_HYDROXYL"/>
    <property type="match status" value="1"/>
</dbReference>
<keyword evidence="11 13" id="KW-1015">Disulfide bond</keyword>
<dbReference type="GO" id="GO:0016020">
    <property type="term" value="C:membrane"/>
    <property type="evidence" value="ECO:0007669"/>
    <property type="project" value="UniProtKB-SubCell"/>
</dbReference>
<evidence type="ECO:0000256" key="2">
    <source>
        <dbReference type="ARBA" id="ARBA00022473"/>
    </source>
</evidence>
<evidence type="ECO:0000256" key="14">
    <source>
        <dbReference type="PROSITE-ProRule" id="PRU00377"/>
    </source>
</evidence>
<feature type="disulfide bond" evidence="13">
    <location>
        <begin position="399"/>
        <end position="408"/>
    </location>
</feature>
<dbReference type="AlphaFoldDB" id="A0A1W0WSD4"/>
<feature type="transmembrane region" description="Helical" evidence="17">
    <location>
        <begin position="499"/>
        <end position="524"/>
    </location>
</feature>
<keyword evidence="2 15" id="KW-0217">Developmental protein</keyword>
<comment type="function">
    <text evidence="15">Putative Notch ligand involved in the mediation of Notch signaling.</text>
</comment>
<dbReference type="Pfam" id="PF01414">
    <property type="entry name" value="DSL"/>
    <property type="match status" value="1"/>
</dbReference>
<keyword evidence="9 15" id="KW-1133">Transmembrane helix</keyword>
<dbReference type="EMBL" id="MTYJ01000053">
    <property type="protein sequence ID" value="OQV18109.1"/>
    <property type="molecule type" value="Genomic_DNA"/>
</dbReference>
<dbReference type="PANTHER" id="PTHR24049">
    <property type="entry name" value="CRUMBS FAMILY MEMBER"/>
    <property type="match status" value="1"/>
</dbReference>
<accession>A0A1W0WSD4</accession>
<keyword evidence="10 15" id="KW-0472">Membrane</keyword>
<feature type="domain" description="EGF-like" evidence="19">
    <location>
        <begin position="372"/>
        <end position="409"/>
    </location>
</feature>
<dbReference type="InterPro" id="IPR001881">
    <property type="entry name" value="EGF-like_Ca-bd_dom"/>
</dbReference>
<dbReference type="SMART" id="SM00181">
    <property type="entry name" value="EGF"/>
    <property type="match status" value="5"/>
</dbReference>
<keyword evidence="3 13" id="KW-0245">EGF-like domain</keyword>
<evidence type="ECO:0000256" key="17">
    <source>
        <dbReference type="SAM" id="Phobius"/>
    </source>
</evidence>
<keyword evidence="6 15" id="KW-0677">Repeat</keyword>
<evidence type="ECO:0000256" key="12">
    <source>
        <dbReference type="ARBA" id="ARBA00023180"/>
    </source>
</evidence>
<dbReference type="GO" id="GO:0007219">
    <property type="term" value="P:Notch signaling pathway"/>
    <property type="evidence" value="ECO:0007669"/>
    <property type="project" value="InterPro"/>
</dbReference>
<evidence type="ECO:0000256" key="8">
    <source>
        <dbReference type="ARBA" id="ARBA00022843"/>
    </source>
</evidence>
<evidence type="ECO:0000259" key="20">
    <source>
        <dbReference type="PROSITE" id="PS51051"/>
    </source>
</evidence>
<dbReference type="Pfam" id="PF21700">
    <property type="entry name" value="EGF_DL_JAG"/>
    <property type="match status" value="1"/>
</dbReference>
<organism evidence="21 22">
    <name type="scientific">Hypsibius exemplaris</name>
    <name type="common">Freshwater tardigrade</name>
    <dbReference type="NCBI Taxonomy" id="2072580"/>
    <lineage>
        <taxon>Eukaryota</taxon>
        <taxon>Metazoa</taxon>
        <taxon>Ecdysozoa</taxon>
        <taxon>Tardigrada</taxon>
        <taxon>Eutardigrada</taxon>
        <taxon>Parachela</taxon>
        <taxon>Hypsibioidea</taxon>
        <taxon>Hypsibiidae</taxon>
        <taxon>Hypsibius</taxon>
    </lineage>
</organism>
<dbReference type="InterPro" id="IPR001774">
    <property type="entry name" value="DSL"/>
</dbReference>
<keyword evidence="22" id="KW-1185">Reference proteome</keyword>
<dbReference type="Proteomes" id="UP000192578">
    <property type="component" value="Unassembled WGS sequence"/>
</dbReference>
<dbReference type="GO" id="GO:0046331">
    <property type="term" value="P:lateral inhibition"/>
    <property type="evidence" value="ECO:0007669"/>
    <property type="project" value="UniProtKB-ARBA"/>
</dbReference>
<feature type="disulfide bond" evidence="13">
    <location>
        <begin position="287"/>
        <end position="296"/>
    </location>
</feature>
<evidence type="ECO:0000256" key="7">
    <source>
        <dbReference type="ARBA" id="ARBA00022782"/>
    </source>
</evidence>
<keyword evidence="8" id="KW-0832">Ubl conjugation</keyword>
<dbReference type="FunFam" id="2.10.25.10:FF:000472">
    <property type="entry name" value="Uncharacterized protein, isoform A"/>
    <property type="match status" value="1"/>
</dbReference>
<reference evidence="22" key="1">
    <citation type="submission" date="2017-01" db="EMBL/GenBank/DDBJ databases">
        <title>Comparative genomics of anhydrobiosis in the tardigrade Hypsibius dujardini.</title>
        <authorList>
            <person name="Yoshida Y."/>
            <person name="Koutsovoulos G."/>
            <person name="Laetsch D."/>
            <person name="Stevens L."/>
            <person name="Kumar S."/>
            <person name="Horikawa D."/>
            <person name="Ishino K."/>
            <person name="Komine S."/>
            <person name="Tomita M."/>
            <person name="Blaxter M."/>
            <person name="Arakawa K."/>
        </authorList>
    </citation>
    <scope>NUCLEOTIDE SEQUENCE [LARGE SCALE GENOMIC DNA]</scope>
    <source>
        <strain evidence="22">Z151</strain>
    </source>
</reference>
<proteinExistence type="predicted"/>
<dbReference type="InterPro" id="IPR051022">
    <property type="entry name" value="Notch_Cell-Fate_Det"/>
</dbReference>
<feature type="signal peptide" evidence="18">
    <location>
        <begin position="1"/>
        <end position="29"/>
    </location>
</feature>
<keyword evidence="5 15" id="KW-0732">Signal</keyword>
<feature type="chain" id="PRO_5012144874" description="Delta-like protein" evidence="18">
    <location>
        <begin position="30"/>
        <end position="709"/>
    </location>
</feature>
<comment type="caution">
    <text evidence="13">Lacks conserved residue(s) required for the propagation of feature annotation.</text>
</comment>
<feature type="disulfide bond" evidence="13">
    <location>
        <begin position="341"/>
        <end position="358"/>
    </location>
</feature>
<feature type="disulfide bond" evidence="13">
    <location>
        <begin position="437"/>
        <end position="446"/>
    </location>
</feature>
<dbReference type="Gene3D" id="2.10.25.140">
    <property type="match status" value="1"/>
</dbReference>
<evidence type="ECO:0000256" key="11">
    <source>
        <dbReference type="ARBA" id="ARBA00023157"/>
    </source>
</evidence>
<protein>
    <recommendedName>
        <fullName evidence="15">Delta-like protein</fullName>
    </recommendedName>
</protein>
<dbReference type="SUPFAM" id="SSF57184">
    <property type="entry name" value="Growth factor receptor domain"/>
    <property type="match status" value="1"/>
</dbReference>
<dbReference type="Pfam" id="PF00008">
    <property type="entry name" value="EGF"/>
    <property type="match status" value="1"/>
</dbReference>